<dbReference type="KEGG" id="lgi:LOTGIDRAFT_194459"/>
<dbReference type="Pfam" id="PF11969">
    <property type="entry name" value="DcpS_C"/>
    <property type="match status" value="1"/>
</dbReference>
<dbReference type="GeneID" id="20245079"/>
<evidence type="ECO:0000256" key="2">
    <source>
        <dbReference type="ARBA" id="ARBA00022801"/>
    </source>
</evidence>
<evidence type="ECO:0000313" key="10">
    <source>
        <dbReference type="Proteomes" id="UP000030746"/>
    </source>
</evidence>
<keyword evidence="1" id="KW-0547">Nucleotide-binding</keyword>
<comment type="similarity">
    <text evidence="4">Belongs to the HINT family.</text>
</comment>
<evidence type="ECO:0000256" key="5">
    <source>
        <dbReference type="ARBA" id="ARBA00039802"/>
    </source>
</evidence>
<dbReference type="OMA" id="EKKCIFC"/>
<evidence type="ECO:0000259" key="8">
    <source>
        <dbReference type="PROSITE" id="PS51084"/>
    </source>
</evidence>
<dbReference type="InterPro" id="IPR036265">
    <property type="entry name" value="HIT-like_sf"/>
</dbReference>
<dbReference type="Proteomes" id="UP000030746">
    <property type="component" value="Unassembled WGS sequence"/>
</dbReference>
<evidence type="ECO:0000313" key="9">
    <source>
        <dbReference type="EMBL" id="ESO86908.1"/>
    </source>
</evidence>
<keyword evidence="10" id="KW-1185">Reference proteome</keyword>
<evidence type="ECO:0000256" key="3">
    <source>
        <dbReference type="ARBA" id="ARBA00024472"/>
    </source>
</evidence>
<feature type="domain" description="HIT" evidence="8">
    <location>
        <begin position="7"/>
        <end position="116"/>
    </location>
</feature>
<dbReference type="PROSITE" id="PS51084">
    <property type="entry name" value="HIT_2"/>
    <property type="match status" value="1"/>
</dbReference>
<reference evidence="9 10" key="1">
    <citation type="journal article" date="2013" name="Nature">
        <title>Insights into bilaterian evolution from three spiralian genomes.</title>
        <authorList>
            <person name="Simakov O."/>
            <person name="Marletaz F."/>
            <person name="Cho S.J."/>
            <person name="Edsinger-Gonzales E."/>
            <person name="Havlak P."/>
            <person name="Hellsten U."/>
            <person name="Kuo D.H."/>
            <person name="Larsson T."/>
            <person name="Lv J."/>
            <person name="Arendt D."/>
            <person name="Savage R."/>
            <person name="Osoegawa K."/>
            <person name="de Jong P."/>
            <person name="Grimwood J."/>
            <person name="Chapman J.A."/>
            <person name="Shapiro H."/>
            <person name="Aerts A."/>
            <person name="Otillar R.P."/>
            <person name="Terry A.Y."/>
            <person name="Boore J.L."/>
            <person name="Grigoriev I.V."/>
            <person name="Lindberg D.R."/>
            <person name="Seaver E.C."/>
            <person name="Weisblat D.A."/>
            <person name="Putnam N.H."/>
            <person name="Rokhsar D.S."/>
        </authorList>
    </citation>
    <scope>NUCLEOTIDE SEQUENCE [LARGE SCALE GENOMIC DNA]</scope>
</reference>
<dbReference type="Gene3D" id="3.30.428.10">
    <property type="entry name" value="HIT-like"/>
    <property type="match status" value="1"/>
</dbReference>
<evidence type="ECO:0000256" key="1">
    <source>
        <dbReference type="ARBA" id="ARBA00022741"/>
    </source>
</evidence>
<dbReference type="CTD" id="20245079"/>
<comment type="catalytic activity">
    <reaction evidence="3">
        <text>adenosine 5'-phosphoramidate + H2O = NH4(+) + AMP</text>
        <dbReference type="Rhea" id="RHEA:67916"/>
        <dbReference type="ChEBI" id="CHEBI:15377"/>
        <dbReference type="ChEBI" id="CHEBI:28938"/>
        <dbReference type="ChEBI" id="CHEBI:57890"/>
        <dbReference type="ChEBI" id="CHEBI:456215"/>
    </reaction>
</comment>
<organism evidence="9 10">
    <name type="scientific">Lottia gigantea</name>
    <name type="common">Giant owl limpet</name>
    <dbReference type="NCBI Taxonomy" id="225164"/>
    <lineage>
        <taxon>Eukaryota</taxon>
        <taxon>Metazoa</taxon>
        <taxon>Spiralia</taxon>
        <taxon>Lophotrochozoa</taxon>
        <taxon>Mollusca</taxon>
        <taxon>Gastropoda</taxon>
        <taxon>Patellogastropoda</taxon>
        <taxon>Lottioidea</taxon>
        <taxon>Lottiidae</taxon>
        <taxon>Lottia</taxon>
    </lineage>
</organism>
<dbReference type="AlphaFoldDB" id="V3Z7V8"/>
<dbReference type="GO" id="GO:0016787">
    <property type="term" value="F:hydrolase activity"/>
    <property type="evidence" value="ECO:0007669"/>
    <property type="project" value="UniProtKB-KW"/>
</dbReference>
<dbReference type="InterPro" id="IPR011146">
    <property type="entry name" value="HIT-like"/>
</dbReference>
<protein>
    <recommendedName>
        <fullName evidence="5">Adenosine 5'-monophosphoramidase HINT3</fullName>
    </recommendedName>
    <alternativeName>
        <fullName evidence="6">Histidine triad nucleotide-binding protein 3</fullName>
    </alternativeName>
</protein>
<dbReference type="RefSeq" id="XP_009062311.1">
    <property type="nucleotide sequence ID" value="XM_009064063.1"/>
</dbReference>
<keyword evidence="2" id="KW-0378">Hydrolase</keyword>
<sequence length="150" mass="17582">MSDKKCIFCEISNGNDPKTRIIYQEEDYVVFKDIKPCTSHHYLVIPKKHIPNPKQLTSKQLPIVEKLESIGRQVITEQGGNVEDVRMGFHWPPFNSVQHLHLHVISNTDEMGWIARGIFKPDSFWFVCVDWVKERLRKMEVRENTSDSNM</sequence>
<dbReference type="PANTHER" id="PTHR12486:SF5">
    <property type="entry name" value="ADENOSINE 5'-MONOPHOSPHORAMIDASE HINT3"/>
    <property type="match status" value="1"/>
</dbReference>
<evidence type="ECO:0000256" key="6">
    <source>
        <dbReference type="ARBA" id="ARBA00042361"/>
    </source>
</evidence>
<evidence type="ECO:0000256" key="4">
    <source>
        <dbReference type="ARBA" id="ARBA00025764"/>
    </source>
</evidence>
<dbReference type="STRING" id="225164.V3Z7V8"/>
<dbReference type="GO" id="GO:0000166">
    <property type="term" value="F:nucleotide binding"/>
    <property type="evidence" value="ECO:0007669"/>
    <property type="project" value="UniProtKB-KW"/>
</dbReference>
<feature type="short sequence motif" description="Histidine triad motif" evidence="7">
    <location>
        <begin position="99"/>
        <end position="103"/>
    </location>
</feature>
<gene>
    <name evidence="9" type="ORF">LOTGIDRAFT_194459</name>
</gene>
<dbReference type="PANTHER" id="PTHR12486">
    <property type="entry name" value="APRATAXIN-RELATED"/>
    <property type="match status" value="1"/>
</dbReference>
<accession>V3Z7V8</accession>
<proteinExistence type="inferred from homology"/>
<name>V3Z7V8_LOTGI</name>
<dbReference type="OrthoDB" id="1915375at2759"/>
<dbReference type="SUPFAM" id="SSF54197">
    <property type="entry name" value="HIT-like"/>
    <property type="match status" value="1"/>
</dbReference>
<dbReference type="EMBL" id="KB202954">
    <property type="protein sequence ID" value="ESO86908.1"/>
    <property type="molecule type" value="Genomic_DNA"/>
</dbReference>
<dbReference type="HOGENOM" id="CLU_056776_4_2_1"/>
<evidence type="ECO:0000256" key="7">
    <source>
        <dbReference type="PROSITE-ProRule" id="PRU00464"/>
    </source>
</evidence>